<dbReference type="CDD" id="cd05387">
    <property type="entry name" value="BY-kinase"/>
    <property type="match status" value="1"/>
</dbReference>
<keyword evidence="7 21" id="KW-0808">Transferase</keyword>
<keyword evidence="8 17" id="KW-0812">Transmembrane</keyword>
<keyword evidence="14" id="KW-0829">Tyrosine-protein kinase</keyword>
<dbReference type="PANTHER" id="PTHR32309">
    <property type="entry name" value="TYROSINE-PROTEIN KINASE"/>
    <property type="match status" value="1"/>
</dbReference>
<protein>
    <recommendedName>
        <fullName evidence="4">non-specific protein-tyrosine kinase</fullName>
        <ecNumber evidence="4">2.7.10.2</ecNumber>
    </recommendedName>
</protein>
<keyword evidence="10 21" id="KW-0418">Kinase</keyword>
<gene>
    <name evidence="21" type="primary">ptk_1</name>
    <name evidence="21" type="ORF">GALL_127150</name>
</gene>
<comment type="similarity">
    <text evidence="2">Belongs to the CpsD/CapB family.</text>
</comment>
<sequence length="744" mass="82995">MESPEKQQTPSKSSNYGGYAGYGAPYGYGYGPSEGGAGQRTFQDYVLILRERAWYIVAVFLVVFSTALIITLSKTKIYESSASVQIFRRDPVIMQTQAVMDNEVRSAEDLNTQVKILESEAIIQKVADRLTGNDLAMFKAPYEKDGALSHVPITTILRLNRKVVPQRLSLVIDVQYDHPDPVVAAKVANLFVDEYIAYNARMRIDESMKAVEDLKVRAEQQRSKVNELALALQAYREKNNLVSLDQRKDIVTEKLKALNLLLTQSASTLADAQVKWQQVQDCRRQGRSLIDLPFILNSSNDNSGPSLVSQLNQQVAQQEIDIAKLRERYRDKHPIMVAALNSLAQTKAQLKLAIDAAAAAVQANYQTAQSDYQHAKAALAAQEQESLELDRYGVEYTNLERDYNINNQLLQQILERMRETSMTSTIETQNARIVDRGQVAKKPVSPNVPLNLGLGFVGGLGLGLAFAFFVAYIDDRVKSSYDIESVIGLPLIGIIPEIKKMEQPDKAQIVMNNADRQVAESFLTLHSSLRLKDESKNAKVFLTTSTIPGEGKSFMTTNLALTFASHGERVLVVDCDLRKPNIHKSFRLENLKGVIDVVTGTAKLDDVIVKGVYPNLDVLTTGGRAKNPTQILNSKDFELMISDLKKRYDRVFVDSPPLAAVSDAMIILPLCDGSLFTIFFNKVRRKAAQFVAHKLTDSNVPNFGAVLNGLNLAVSGYYYAQYYDKTYKDYYVVMAKQDPDTPER</sequence>
<reference evidence="21" key="1">
    <citation type="submission" date="2016-10" db="EMBL/GenBank/DDBJ databases">
        <title>Sequence of Gallionella enrichment culture.</title>
        <authorList>
            <person name="Poehlein A."/>
            <person name="Muehling M."/>
            <person name="Daniel R."/>
        </authorList>
    </citation>
    <scope>NUCLEOTIDE SEQUENCE</scope>
</reference>
<dbReference type="Gene3D" id="3.40.50.300">
    <property type="entry name" value="P-loop containing nucleotide triphosphate hydrolases"/>
    <property type="match status" value="1"/>
</dbReference>
<keyword evidence="11" id="KW-0067">ATP-binding</keyword>
<keyword evidence="13 17" id="KW-0472">Membrane</keyword>
<evidence type="ECO:0000259" key="18">
    <source>
        <dbReference type="Pfam" id="PF02706"/>
    </source>
</evidence>
<evidence type="ECO:0000256" key="11">
    <source>
        <dbReference type="ARBA" id="ARBA00022840"/>
    </source>
</evidence>
<evidence type="ECO:0000256" key="4">
    <source>
        <dbReference type="ARBA" id="ARBA00011903"/>
    </source>
</evidence>
<evidence type="ECO:0000259" key="19">
    <source>
        <dbReference type="Pfam" id="PF13614"/>
    </source>
</evidence>
<comment type="catalytic activity">
    <reaction evidence="15">
        <text>L-tyrosyl-[protein] + ATP = O-phospho-L-tyrosyl-[protein] + ADP + H(+)</text>
        <dbReference type="Rhea" id="RHEA:10596"/>
        <dbReference type="Rhea" id="RHEA-COMP:10136"/>
        <dbReference type="Rhea" id="RHEA-COMP:20101"/>
        <dbReference type="ChEBI" id="CHEBI:15378"/>
        <dbReference type="ChEBI" id="CHEBI:30616"/>
        <dbReference type="ChEBI" id="CHEBI:46858"/>
        <dbReference type="ChEBI" id="CHEBI:61978"/>
        <dbReference type="ChEBI" id="CHEBI:456216"/>
        <dbReference type="EC" id="2.7.10.2"/>
    </reaction>
</comment>
<evidence type="ECO:0000256" key="2">
    <source>
        <dbReference type="ARBA" id="ARBA00007316"/>
    </source>
</evidence>
<evidence type="ECO:0000256" key="5">
    <source>
        <dbReference type="ARBA" id="ARBA00022475"/>
    </source>
</evidence>
<dbReference type="InterPro" id="IPR032807">
    <property type="entry name" value="GNVR"/>
</dbReference>
<feature type="domain" description="Polysaccharide chain length determinant N-terminal" evidence="18">
    <location>
        <begin position="44"/>
        <end position="129"/>
    </location>
</feature>
<dbReference type="InterPro" id="IPR025669">
    <property type="entry name" value="AAA_dom"/>
</dbReference>
<feature type="transmembrane region" description="Helical" evidence="17">
    <location>
        <begin position="450"/>
        <end position="473"/>
    </location>
</feature>
<dbReference type="EMBL" id="MLJW01000052">
    <property type="protein sequence ID" value="OIR05157.1"/>
    <property type="molecule type" value="Genomic_DNA"/>
</dbReference>
<evidence type="ECO:0000259" key="20">
    <source>
        <dbReference type="Pfam" id="PF13807"/>
    </source>
</evidence>
<dbReference type="NCBIfam" id="TIGR01007">
    <property type="entry name" value="eps_fam"/>
    <property type="match status" value="1"/>
</dbReference>
<evidence type="ECO:0000256" key="7">
    <source>
        <dbReference type="ARBA" id="ARBA00022679"/>
    </source>
</evidence>
<evidence type="ECO:0000256" key="17">
    <source>
        <dbReference type="SAM" id="Phobius"/>
    </source>
</evidence>
<evidence type="ECO:0000256" key="9">
    <source>
        <dbReference type="ARBA" id="ARBA00022741"/>
    </source>
</evidence>
<dbReference type="InterPro" id="IPR005702">
    <property type="entry name" value="Wzc-like_C"/>
</dbReference>
<dbReference type="Pfam" id="PF13807">
    <property type="entry name" value="GNVR"/>
    <property type="match status" value="1"/>
</dbReference>
<keyword evidence="9" id="KW-0547">Nucleotide-binding</keyword>
<keyword evidence="16" id="KW-0175">Coiled coil</keyword>
<evidence type="ECO:0000256" key="13">
    <source>
        <dbReference type="ARBA" id="ARBA00023136"/>
    </source>
</evidence>
<evidence type="ECO:0000256" key="6">
    <source>
        <dbReference type="ARBA" id="ARBA00022519"/>
    </source>
</evidence>
<keyword evidence="5" id="KW-1003">Cell membrane</keyword>
<organism evidence="21">
    <name type="scientific">mine drainage metagenome</name>
    <dbReference type="NCBI Taxonomy" id="410659"/>
    <lineage>
        <taxon>unclassified sequences</taxon>
        <taxon>metagenomes</taxon>
        <taxon>ecological metagenomes</taxon>
    </lineage>
</organism>
<dbReference type="EC" id="2.7.10.2" evidence="4"/>
<dbReference type="AlphaFoldDB" id="A0A1J5SM24"/>
<evidence type="ECO:0000256" key="10">
    <source>
        <dbReference type="ARBA" id="ARBA00022777"/>
    </source>
</evidence>
<feature type="domain" description="AAA" evidence="19">
    <location>
        <begin position="549"/>
        <end position="660"/>
    </location>
</feature>
<dbReference type="GO" id="GO:0004715">
    <property type="term" value="F:non-membrane spanning protein tyrosine kinase activity"/>
    <property type="evidence" value="ECO:0007669"/>
    <property type="project" value="UniProtKB-EC"/>
</dbReference>
<evidence type="ECO:0000256" key="15">
    <source>
        <dbReference type="ARBA" id="ARBA00051245"/>
    </source>
</evidence>
<dbReference type="InterPro" id="IPR027417">
    <property type="entry name" value="P-loop_NTPase"/>
</dbReference>
<evidence type="ECO:0000256" key="8">
    <source>
        <dbReference type="ARBA" id="ARBA00022692"/>
    </source>
</evidence>
<keyword evidence="6" id="KW-0997">Cell inner membrane</keyword>
<feature type="domain" description="Tyrosine-protein kinase G-rich" evidence="20">
    <location>
        <begin position="398"/>
        <end position="469"/>
    </location>
</feature>
<comment type="subcellular location">
    <subcellularLocation>
        <location evidence="1">Cell inner membrane</location>
        <topology evidence="1">Multi-pass membrane protein</topology>
    </subcellularLocation>
</comment>
<feature type="coiled-coil region" evidence="16">
    <location>
        <begin position="204"/>
        <end position="238"/>
    </location>
</feature>
<dbReference type="InterPro" id="IPR003856">
    <property type="entry name" value="LPS_length_determ_N"/>
</dbReference>
<evidence type="ECO:0000256" key="16">
    <source>
        <dbReference type="SAM" id="Coils"/>
    </source>
</evidence>
<evidence type="ECO:0000313" key="21">
    <source>
        <dbReference type="EMBL" id="OIR05157.1"/>
    </source>
</evidence>
<evidence type="ECO:0000256" key="1">
    <source>
        <dbReference type="ARBA" id="ARBA00004429"/>
    </source>
</evidence>
<dbReference type="GO" id="GO:0005524">
    <property type="term" value="F:ATP binding"/>
    <property type="evidence" value="ECO:0007669"/>
    <property type="project" value="UniProtKB-KW"/>
</dbReference>
<dbReference type="PANTHER" id="PTHR32309:SF13">
    <property type="entry name" value="FERRIC ENTEROBACTIN TRANSPORT PROTEIN FEPE"/>
    <property type="match status" value="1"/>
</dbReference>
<accession>A0A1J5SM24</accession>
<dbReference type="SUPFAM" id="SSF52540">
    <property type="entry name" value="P-loop containing nucleoside triphosphate hydrolases"/>
    <property type="match status" value="1"/>
</dbReference>
<comment type="similarity">
    <text evidence="3">Belongs to the etk/wzc family.</text>
</comment>
<dbReference type="Pfam" id="PF02706">
    <property type="entry name" value="Wzz"/>
    <property type="match status" value="1"/>
</dbReference>
<dbReference type="GO" id="GO:0005886">
    <property type="term" value="C:plasma membrane"/>
    <property type="evidence" value="ECO:0007669"/>
    <property type="project" value="UniProtKB-SubCell"/>
</dbReference>
<proteinExistence type="inferred from homology"/>
<dbReference type="InterPro" id="IPR050445">
    <property type="entry name" value="Bact_polysacc_biosynth/exp"/>
</dbReference>
<comment type="caution">
    <text evidence="21">The sequence shown here is derived from an EMBL/GenBank/DDBJ whole genome shotgun (WGS) entry which is preliminary data.</text>
</comment>
<name>A0A1J5SM24_9ZZZZ</name>
<feature type="transmembrane region" description="Helical" evidence="17">
    <location>
        <begin position="53"/>
        <end position="72"/>
    </location>
</feature>
<dbReference type="Pfam" id="PF13614">
    <property type="entry name" value="AAA_31"/>
    <property type="match status" value="1"/>
</dbReference>
<evidence type="ECO:0000256" key="12">
    <source>
        <dbReference type="ARBA" id="ARBA00022989"/>
    </source>
</evidence>
<evidence type="ECO:0000256" key="3">
    <source>
        <dbReference type="ARBA" id="ARBA00008883"/>
    </source>
</evidence>
<keyword evidence="12 17" id="KW-1133">Transmembrane helix</keyword>
<evidence type="ECO:0000256" key="14">
    <source>
        <dbReference type="ARBA" id="ARBA00023137"/>
    </source>
</evidence>